<feature type="region of interest" description="Disordered" evidence="1">
    <location>
        <begin position="10"/>
        <end position="44"/>
    </location>
</feature>
<gene>
    <name evidence="2" type="ORF">RHTO0S_13e05600g</name>
</gene>
<dbReference type="EMBL" id="LK052948">
    <property type="protein sequence ID" value="CDR47067.1"/>
    <property type="molecule type" value="Genomic_DNA"/>
</dbReference>
<dbReference type="AlphaFoldDB" id="A0A061BAU9"/>
<evidence type="ECO:0000313" key="2">
    <source>
        <dbReference type="EMBL" id="CDR47067.1"/>
    </source>
</evidence>
<evidence type="ECO:0000256" key="1">
    <source>
        <dbReference type="SAM" id="MobiDB-lite"/>
    </source>
</evidence>
<reference evidence="2" key="1">
    <citation type="journal article" date="2014" name="Genome Announc.">
        <title>Draft genome sequence of Rhodosporidium toruloides CECT1137, an oleaginous yeast of biotechnological interest.</title>
        <authorList>
            <person name="Morin N."/>
            <person name="Calcas X."/>
            <person name="Devillers H."/>
            <person name="Durrens P."/>
            <person name="Sherman D.J."/>
            <person name="Nicaud J.-M."/>
            <person name="Neuveglise C."/>
        </authorList>
    </citation>
    <scope>NUCLEOTIDE SEQUENCE</scope>
    <source>
        <strain evidence="2">CECT1137</strain>
    </source>
</reference>
<accession>A0A061BAU9</accession>
<name>A0A061BAU9_RHOTO</name>
<protein>
    <submittedName>
        <fullName evidence="2">RHTO0S13e05600g1_1</fullName>
    </submittedName>
</protein>
<sequence length="74" mass="8220">MGTLFFALDSMPSRTDRRPTCRVPTASNSKGPPPRSSFASTSGLCNPRQSYYRLAAQRLCRPYVCFRLVDGTDS</sequence>
<proteinExistence type="predicted"/>
<organism evidence="2">
    <name type="scientific">Rhodotorula toruloides</name>
    <name type="common">Yeast</name>
    <name type="synonym">Rhodosporidium toruloides</name>
    <dbReference type="NCBI Taxonomy" id="5286"/>
    <lineage>
        <taxon>Eukaryota</taxon>
        <taxon>Fungi</taxon>
        <taxon>Dikarya</taxon>
        <taxon>Basidiomycota</taxon>
        <taxon>Pucciniomycotina</taxon>
        <taxon>Microbotryomycetes</taxon>
        <taxon>Sporidiobolales</taxon>
        <taxon>Sporidiobolaceae</taxon>
        <taxon>Rhodotorula</taxon>
    </lineage>
</organism>